<dbReference type="EMBL" id="HBFP01011039">
    <property type="protein sequence ID" value="CAD8823557.1"/>
    <property type="molecule type" value="Transcribed_RNA"/>
</dbReference>
<proteinExistence type="inferred from homology"/>
<reference evidence="2" key="1">
    <citation type="submission" date="2021-01" db="EMBL/GenBank/DDBJ databases">
        <authorList>
            <person name="Corre E."/>
            <person name="Pelletier E."/>
            <person name="Niang G."/>
            <person name="Scheremetjew M."/>
            <person name="Finn R."/>
            <person name="Kale V."/>
            <person name="Holt S."/>
            <person name="Cochrane G."/>
            <person name="Meng A."/>
            <person name="Brown T."/>
            <person name="Cohen L."/>
        </authorList>
    </citation>
    <scope>NUCLEOTIDE SEQUENCE</scope>
    <source>
        <strain evidence="2">CCMP3278</strain>
    </source>
</reference>
<dbReference type="PANTHER" id="PTHR30344">
    <property type="entry name" value="6-PHOSPHOGLUCONOLACTONASE-RELATED"/>
    <property type="match status" value="1"/>
</dbReference>
<protein>
    <recommendedName>
        <fullName evidence="3">6-phosphogluconolactonase</fullName>
    </recommendedName>
</protein>
<dbReference type="SUPFAM" id="SSF51004">
    <property type="entry name" value="C-terminal (heme d1) domain of cytochrome cd1-nitrite reductase"/>
    <property type="match status" value="1"/>
</dbReference>
<name>A0A7S0ZJ75_9RHOD</name>
<dbReference type="AlphaFoldDB" id="A0A7S0ZJ75"/>
<organism evidence="2">
    <name type="scientific">Timspurckia oligopyrenoides</name>
    <dbReference type="NCBI Taxonomy" id="708627"/>
    <lineage>
        <taxon>Eukaryota</taxon>
        <taxon>Rhodophyta</taxon>
        <taxon>Bangiophyceae</taxon>
        <taxon>Porphyridiales</taxon>
        <taxon>Porphyridiaceae</taxon>
        <taxon>Timspurckia</taxon>
    </lineage>
</organism>
<sequence length="433" mass="47862">MGEVYEPVEGASHLKAKVYVSSYSNYDVLAHLPHGTESEGIYGFHFTPESAELTPMATTGKSALLDASCGPNPAFMKVYEDRLYVVNERIDTEGSLSVYQIDEKTGAIALQSQVNAAGRSTCYIHLDASEKWILLINYWDATLSVVEHMPNGQMGKVVDVHRRPGFDYCKNENPDRAEHLAHRQGWSHAHCVVPGPRLDANDRFGLYFVPDLGEECIHQFVLDRETGALSYTGRLRLKAGHGPRHMVFHPCGEFGFVVNELDSTVDLLRYDLEKAQQLVSSFDASSKSDWSDSDEMHCLSVVQTISTLPEGFKGKSHCAEIKVGPDGRFLYVANRFSDTIAVFRIDSENGGQLSCVEIVSSQGKTPRHFSFDPSGNFMVVANTDNDTLCVFAIHPLNGSLSYTGKSLKTPSPNYVLIVPECEPTAVPDLRMAQ</sequence>
<comment type="similarity">
    <text evidence="1">Belongs to the cycloisomerase 2 family.</text>
</comment>
<accession>A0A7S0ZJ75</accession>
<dbReference type="InterPro" id="IPR019405">
    <property type="entry name" value="Lactonase_7-beta_prop"/>
</dbReference>
<dbReference type="GO" id="GO:0017057">
    <property type="term" value="F:6-phosphogluconolactonase activity"/>
    <property type="evidence" value="ECO:0007669"/>
    <property type="project" value="TreeGrafter"/>
</dbReference>
<dbReference type="PANTHER" id="PTHR30344:SF1">
    <property type="entry name" value="6-PHOSPHOGLUCONOLACTONASE"/>
    <property type="match status" value="1"/>
</dbReference>
<dbReference type="Pfam" id="PF10282">
    <property type="entry name" value="Lactonase"/>
    <property type="match status" value="2"/>
</dbReference>
<dbReference type="Gene3D" id="2.130.10.10">
    <property type="entry name" value="YVTN repeat-like/Quinoprotein amine dehydrogenase"/>
    <property type="match status" value="1"/>
</dbReference>
<dbReference type="InterPro" id="IPR011048">
    <property type="entry name" value="Haem_d1_sf"/>
</dbReference>
<evidence type="ECO:0008006" key="3">
    <source>
        <dbReference type="Google" id="ProtNLM"/>
    </source>
</evidence>
<evidence type="ECO:0000256" key="1">
    <source>
        <dbReference type="ARBA" id="ARBA00005564"/>
    </source>
</evidence>
<evidence type="ECO:0000313" key="2">
    <source>
        <dbReference type="EMBL" id="CAD8823557.1"/>
    </source>
</evidence>
<gene>
    <name evidence="2" type="ORF">TOLI1172_LOCUS7955</name>
</gene>
<dbReference type="InterPro" id="IPR050282">
    <property type="entry name" value="Cycloisomerase_2"/>
</dbReference>
<dbReference type="InterPro" id="IPR015943">
    <property type="entry name" value="WD40/YVTN_repeat-like_dom_sf"/>
</dbReference>